<dbReference type="KEGG" id="cqu:CpipJ_CPIJ016241"/>
<name>B0X9C7_CULQU</name>
<evidence type="ECO:0000313" key="2">
    <source>
        <dbReference type="EnsemblMetazoa" id="CPIJ016241-PA"/>
    </source>
</evidence>
<dbReference type="AlphaFoldDB" id="B0X9C7"/>
<keyword evidence="3" id="KW-1185">Reference proteome</keyword>
<organism>
    <name type="scientific">Culex quinquefasciatus</name>
    <name type="common">Southern house mosquito</name>
    <name type="synonym">Culex pungens</name>
    <dbReference type="NCBI Taxonomy" id="7176"/>
    <lineage>
        <taxon>Eukaryota</taxon>
        <taxon>Metazoa</taxon>
        <taxon>Ecdysozoa</taxon>
        <taxon>Arthropoda</taxon>
        <taxon>Hexapoda</taxon>
        <taxon>Insecta</taxon>
        <taxon>Pterygota</taxon>
        <taxon>Neoptera</taxon>
        <taxon>Endopterygota</taxon>
        <taxon>Diptera</taxon>
        <taxon>Nematocera</taxon>
        <taxon>Culicoidea</taxon>
        <taxon>Culicidae</taxon>
        <taxon>Culicinae</taxon>
        <taxon>Culicini</taxon>
        <taxon>Culex</taxon>
        <taxon>Culex</taxon>
    </lineage>
</organism>
<evidence type="ECO:0000313" key="1">
    <source>
        <dbReference type="EMBL" id="EDS43096.1"/>
    </source>
</evidence>
<accession>B0X9C7</accession>
<dbReference type="InParanoid" id="B0X9C7"/>
<evidence type="ECO:0000313" key="3">
    <source>
        <dbReference type="Proteomes" id="UP000002320"/>
    </source>
</evidence>
<dbReference type="STRING" id="7176.B0X9C7"/>
<protein>
    <submittedName>
        <fullName evidence="1 2">Poly a polymerase</fullName>
    </submittedName>
</protein>
<dbReference type="EnsemblMetazoa" id="CPIJ016241-RA">
    <property type="protein sequence ID" value="CPIJ016241-PA"/>
    <property type="gene ID" value="CPIJ016241"/>
</dbReference>
<dbReference type="EMBL" id="DS232532">
    <property type="protein sequence ID" value="EDS43096.1"/>
    <property type="molecule type" value="Genomic_DNA"/>
</dbReference>
<dbReference type="HOGENOM" id="CLU_2963053_0_0_1"/>
<reference evidence="2" key="2">
    <citation type="submission" date="2021-02" db="UniProtKB">
        <authorList>
            <consortium name="EnsemblMetazoa"/>
        </authorList>
    </citation>
    <scope>IDENTIFICATION</scope>
    <source>
        <strain evidence="2">JHB</strain>
    </source>
</reference>
<proteinExistence type="predicted"/>
<dbReference type="VEuPathDB" id="VectorBase:CPIJ016241"/>
<dbReference type="Proteomes" id="UP000002320">
    <property type="component" value="Unassembled WGS sequence"/>
</dbReference>
<reference evidence="1" key="1">
    <citation type="submission" date="2007-03" db="EMBL/GenBank/DDBJ databases">
        <title>Annotation of Culex pipiens quinquefasciatus.</title>
        <authorList>
            <consortium name="The Broad Institute Genome Sequencing Platform"/>
            <person name="Atkinson P.W."/>
            <person name="Hemingway J."/>
            <person name="Christensen B.M."/>
            <person name="Higgs S."/>
            <person name="Kodira C."/>
            <person name="Hannick L."/>
            <person name="Megy K."/>
            <person name="O'Leary S."/>
            <person name="Pearson M."/>
            <person name="Haas B.J."/>
            <person name="Mauceli E."/>
            <person name="Wortman J.R."/>
            <person name="Lee N.H."/>
            <person name="Guigo R."/>
            <person name="Stanke M."/>
            <person name="Alvarado L."/>
            <person name="Amedeo P."/>
            <person name="Antoine C.H."/>
            <person name="Arensburger P."/>
            <person name="Bidwell S.L."/>
            <person name="Crawford M."/>
            <person name="Camaro F."/>
            <person name="Devon K."/>
            <person name="Engels R."/>
            <person name="Hammond M."/>
            <person name="Howarth C."/>
            <person name="Koehrsen M."/>
            <person name="Lawson D."/>
            <person name="Montgomery P."/>
            <person name="Nene V."/>
            <person name="Nusbaum C."/>
            <person name="Puiu D."/>
            <person name="Romero-Severson J."/>
            <person name="Severson D.W."/>
            <person name="Shumway M."/>
            <person name="Sisk P."/>
            <person name="Stolte C."/>
            <person name="Zeng Q."/>
            <person name="Eisenstadt E."/>
            <person name="Fraser-Liggett C."/>
            <person name="Strausberg R."/>
            <person name="Galagan J."/>
            <person name="Birren B."/>
            <person name="Collins F.H."/>
        </authorList>
    </citation>
    <scope>NUCLEOTIDE SEQUENCE [LARGE SCALE GENOMIC DNA]</scope>
    <source>
        <strain evidence="1">JHB</strain>
    </source>
</reference>
<sequence>MRCVHIKVLETTRDGMKIEARHVRRKQLNQYLDPNLLKRERNSFAVANAQTTCSEETRN</sequence>
<gene>
    <name evidence="2" type="primary">6049500</name>
    <name evidence="1" type="ORF">CpipJ_CPIJ016241</name>
</gene>